<dbReference type="SUPFAM" id="SSF53822">
    <property type="entry name" value="Periplasmic binding protein-like I"/>
    <property type="match status" value="1"/>
</dbReference>
<organism evidence="6 7">
    <name type="scientific">Actinomyces weissii</name>
    <dbReference type="NCBI Taxonomy" id="675090"/>
    <lineage>
        <taxon>Bacteria</taxon>
        <taxon>Bacillati</taxon>
        <taxon>Actinomycetota</taxon>
        <taxon>Actinomycetes</taxon>
        <taxon>Actinomycetales</taxon>
        <taxon>Actinomycetaceae</taxon>
        <taxon>Actinomyces</taxon>
    </lineage>
</organism>
<evidence type="ECO:0000256" key="3">
    <source>
        <dbReference type="ARBA" id="ARBA00023125"/>
    </source>
</evidence>
<sequence>MPERHEPTLADVAKLAGVSLTTVSRVLNNRGYLSQRTREAVAEAIAELGYRPNQLARALHGKSTQTVGLIVPSTALPFFGELAVGVENSLAEHGYRVLICSSMGNVDREKQYLDLLLSNRVDGIITGAHNENIAEYANVRMPLVSIDREISPSVPNIRCDNLAGGRLATQRLLDAGARRPALLTSSSGPRNLREAGYREVLEATGLPPVVLTVPFHTPDALREQLVFAGLDSVADQVDAVFATDDLTAATVLEWARRRGLLVPEQLKVIGFDGTTALRRALPGLTTVCQPIAELADRAVDALVEQIAARQAGTTAPALADCVLPVELAVGRTA</sequence>
<dbReference type="Proteomes" id="UP000595895">
    <property type="component" value="Chromosome"/>
</dbReference>
<protein>
    <submittedName>
        <fullName evidence="6">LacI family DNA-binding transcriptional regulator</fullName>
    </submittedName>
</protein>
<evidence type="ECO:0000313" key="6">
    <source>
        <dbReference type="EMBL" id="QQM66551.1"/>
    </source>
</evidence>
<dbReference type="InterPro" id="IPR000843">
    <property type="entry name" value="HTH_LacI"/>
</dbReference>
<keyword evidence="7" id="KW-1185">Reference proteome</keyword>
<dbReference type="PANTHER" id="PTHR30146">
    <property type="entry name" value="LACI-RELATED TRANSCRIPTIONAL REPRESSOR"/>
    <property type="match status" value="1"/>
</dbReference>
<dbReference type="SMART" id="SM00354">
    <property type="entry name" value="HTH_LACI"/>
    <property type="match status" value="1"/>
</dbReference>
<dbReference type="RefSeq" id="WP_200274641.1">
    <property type="nucleotide sequence ID" value="NZ_CP066802.1"/>
</dbReference>
<dbReference type="PROSITE" id="PS00356">
    <property type="entry name" value="HTH_LACI_1"/>
    <property type="match status" value="1"/>
</dbReference>
<dbReference type="EMBL" id="CP066802">
    <property type="protein sequence ID" value="QQM66551.1"/>
    <property type="molecule type" value="Genomic_DNA"/>
</dbReference>
<dbReference type="SUPFAM" id="SSF47413">
    <property type="entry name" value="lambda repressor-like DNA-binding domains"/>
    <property type="match status" value="1"/>
</dbReference>
<dbReference type="GO" id="GO:0000976">
    <property type="term" value="F:transcription cis-regulatory region binding"/>
    <property type="evidence" value="ECO:0007669"/>
    <property type="project" value="TreeGrafter"/>
</dbReference>
<keyword evidence="4" id="KW-0804">Transcription</keyword>
<dbReference type="CDD" id="cd06291">
    <property type="entry name" value="PBP1_Qymf-like"/>
    <property type="match status" value="1"/>
</dbReference>
<accession>A0A7T7M7X6</accession>
<dbReference type="InterPro" id="IPR046335">
    <property type="entry name" value="LacI/GalR-like_sensor"/>
</dbReference>
<keyword evidence="3 6" id="KW-0238">DNA-binding</keyword>
<dbReference type="Gene3D" id="3.40.50.2300">
    <property type="match status" value="2"/>
</dbReference>
<dbReference type="PANTHER" id="PTHR30146:SF95">
    <property type="entry name" value="RIBOSE OPERON REPRESSOR"/>
    <property type="match status" value="1"/>
</dbReference>
<dbReference type="GO" id="GO:0003700">
    <property type="term" value="F:DNA-binding transcription factor activity"/>
    <property type="evidence" value="ECO:0007669"/>
    <property type="project" value="TreeGrafter"/>
</dbReference>
<proteinExistence type="predicted"/>
<dbReference type="Gene3D" id="1.10.260.40">
    <property type="entry name" value="lambda repressor-like DNA-binding domains"/>
    <property type="match status" value="1"/>
</dbReference>
<dbReference type="PROSITE" id="PS50932">
    <property type="entry name" value="HTH_LACI_2"/>
    <property type="match status" value="1"/>
</dbReference>
<dbReference type="AlphaFoldDB" id="A0A7T7M7X6"/>
<dbReference type="InterPro" id="IPR010982">
    <property type="entry name" value="Lambda_DNA-bd_dom_sf"/>
</dbReference>
<evidence type="ECO:0000259" key="5">
    <source>
        <dbReference type="PROSITE" id="PS50932"/>
    </source>
</evidence>
<dbReference type="PRINTS" id="PR00036">
    <property type="entry name" value="HTHLACI"/>
</dbReference>
<reference evidence="6 7" key="1">
    <citation type="submission" date="2020-12" db="EMBL/GenBank/DDBJ databases">
        <authorList>
            <person name="Zhou J."/>
        </authorList>
    </citation>
    <scope>NUCLEOTIDE SEQUENCE [LARGE SCALE GENOMIC DNA]</scope>
    <source>
        <strain evidence="6 7">CCUG 61299</strain>
    </source>
</reference>
<gene>
    <name evidence="6" type="ORF">JG540_05310</name>
</gene>
<evidence type="ECO:0000313" key="7">
    <source>
        <dbReference type="Proteomes" id="UP000595895"/>
    </source>
</evidence>
<dbReference type="InterPro" id="IPR028082">
    <property type="entry name" value="Peripla_BP_I"/>
</dbReference>
<feature type="domain" description="HTH lacI-type" evidence="5">
    <location>
        <begin position="7"/>
        <end position="61"/>
    </location>
</feature>
<dbReference type="KEGG" id="awe:JG540_05310"/>
<keyword evidence="2" id="KW-0805">Transcription regulation</keyword>
<dbReference type="Pfam" id="PF00356">
    <property type="entry name" value="LacI"/>
    <property type="match status" value="1"/>
</dbReference>
<evidence type="ECO:0000256" key="2">
    <source>
        <dbReference type="ARBA" id="ARBA00023015"/>
    </source>
</evidence>
<name>A0A7T7M7X6_9ACTO</name>
<evidence type="ECO:0000256" key="4">
    <source>
        <dbReference type="ARBA" id="ARBA00023163"/>
    </source>
</evidence>
<dbReference type="CDD" id="cd01392">
    <property type="entry name" value="HTH_LacI"/>
    <property type="match status" value="1"/>
</dbReference>
<keyword evidence="1" id="KW-0678">Repressor</keyword>
<evidence type="ECO:0000256" key="1">
    <source>
        <dbReference type="ARBA" id="ARBA00022491"/>
    </source>
</evidence>
<dbReference type="Pfam" id="PF13377">
    <property type="entry name" value="Peripla_BP_3"/>
    <property type="match status" value="1"/>
</dbReference>